<dbReference type="Pfam" id="PF03177">
    <property type="entry name" value="Nucleoporin_C"/>
    <property type="match status" value="1"/>
</dbReference>
<evidence type="ECO:0000259" key="8">
    <source>
        <dbReference type="Pfam" id="PF03177"/>
    </source>
</evidence>
<organism evidence="10 11">
    <name type="scientific">Paraglomus occultum</name>
    <dbReference type="NCBI Taxonomy" id="144539"/>
    <lineage>
        <taxon>Eukaryota</taxon>
        <taxon>Fungi</taxon>
        <taxon>Fungi incertae sedis</taxon>
        <taxon>Mucoromycota</taxon>
        <taxon>Glomeromycotina</taxon>
        <taxon>Glomeromycetes</taxon>
        <taxon>Paraglomerales</taxon>
        <taxon>Paraglomeraceae</taxon>
        <taxon>Paraglomus</taxon>
    </lineage>
</organism>
<dbReference type="InterPro" id="IPR014908">
    <property type="entry name" value="Nucleoporin_Nup133/Nup155_N"/>
</dbReference>
<keyword evidence="3" id="KW-0813">Transport</keyword>
<comment type="similarity">
    <text evidence="2">Belongs to the nucleoporin Nup133 family.</text>
</comment>
<evidence type="ECO:0000256" key="7">
    <source>
        <dbReference type="ARBA" id="ARBA00023242"/>
    </source>
</evidence>
<feature type="domain" description="Nucleoporin Nup133/Nup155-like N-terminal" evidence="9">
    <location>
        <begin position="61"/>
        <end position="409"/>
    </location>
</feature>
<gene>
    <name evidence="10" type="ORF">POCULU_LOCUS7338</name>
</gene>
<comment type="subcellular location">
    <subcellularLocation>
        <location evidence="1">Nucleus envelope</location>
    </subcellularLocation>
</comment>
<evidence type="ECO:0000313" key="10">
    <source>
        <dbReference type="EMBL" id="CAG8598431.1"/>
    </source>
</evidence>
<dbReference type="GO" id="GO:0031080">
    <property type="term" value="C:nuclear pore outer ring"/>
    <property type="evidence" value="ECO:0007669"/>
    <property type="project" value="TreeGrafter"/>
</dbReference>
<evidence type="ECO:0000256" key="3">
    <source>
        <dbReference type="ARBA" id="ARBA00022448"/>
    </source>
</evidence>
<proteinExistence type="inferred from homology"/>
<reference evidence="10" key="1">
    <citation type="submission" date="2021-06" db="EMBL/GenBank/DDBJ databases">
        <authorList>
            <person name="Kallberg Y."/>
            <person name="Tangrot J."/>
            <person name="Rosling A."/>
        </authorList>
    </citation>
    <scope>NUCLEOTIDE SEQUENCE</scope>
    <source>
        <strain evidence="10">IA702</strain>
    </source>
</reference>
<keyword evidence="6" id="KW-0811">Translocation</keyword>
<comment type="caution">
    <text evidence="10">The sequence shown here is derived from an EMBL/GenBank/DDBJ whole genome shotgun (WGS) entry which is preliminary data.</text>
</comment>
<dbReference type="GO" id="GO:0016973">
    <property type="term" value="P:poly(A)+ mRNA export from nucleus"/>
    <property type="evidence" value="ECO:0007669"/>
    <property type="project" value="TreeGrafter"/>
</dbReference>
<evidence type="ECO:0000259" key="9">
    <source>
        <dbReference type="Pfam" id="PF08801"/>
    </source>
</evidence>
<dbReference type="EMBL" id="CAJVPJ010001630">
    <property type="protein sequence ID" value="CAG8598431.1"/>
    <property type="molecule type" value="Genomic_DNA"/>
</dbReference>
<keyword evidence="7" id="KW-0539">Nucleus</keyword>
<evidence type="ECO:0000256" key="5">
    <source>
        <dbReference type="ARBA" id="ARBA00022927"/>
    </source>
</evidence>
<dbReference type="PANTHER" id="PTHR13405:SF11">
    <property type="entry name" value="NUCLEAR PORE COMPLEX PROTEIN NUP133"/>
    <property type="match status" value="1"/>
</dbReference>
<evidence type="ECO:0000256" key="1">
    <source>
        <dbReference type="ARBA" id="ARBA00004259"/>
    </source>
</evidence>
<dbReference type="SUPFAM" id="SSF117289">
    <property type="entry name" value="Nucleoporin domain"/>
    <property type="match status" value="1"/>
</dbReference>
<dbReference type="OrthoDB" id="103454at2759"/>
<dbReference type="GO" id="GO:0006606">
    <property type="term" value="P:protein import into nucleus"/>
    <property type="evidence" value="ECO:0007669"/>
    <property type="project" value="TreeGrafter"/>
</dbReference>
<protein>
    <submittedName>
        <fullName evidence="10">1288_t:CDS:1</fullName>
    </submittedName>
</protein>
<evidence type="ECO:0000256" key="6">
    <source>
        <dbReference type="ARBA" id="ARBA00023010"/>
    </source>
</evidence>
<evidence type="ECO:0000313" key="11">
    <source>
        <dbReference type="Proteomes" id="UP000789572"/>
    </source>
</evidence>
<evidence type="ECO:0000256" key="2">
    <source>
        <dbReference type="ARBA" id="ARBA00005569"/>
    </source>
</evidence>
<dbReference type="InterPro" id="IPR015943">
    <property type="entry name" value="WD40/YVTN_repeat-like_dom_sf"/>
</dbReference>
<dbReference type="PANTHER" id="PTHR13405">
    <property type="entry name" value="NUCLEAR PORE COMPLEX PROTEIN NUP133"/>
    <property type="match status" value="1"/>
</dbReference>
<evidence type="ECO:0000256" key="4">
    <source>
        <dbReference type="ARBA" id="ARBA00022816"/>
    </source>
</evidence>
<keyword evidence="4" id="KW-0509">mRNA transport</keyword>
<dbReference type="AlphaFoldDB" id="A0A9N9CFE2"/>
<keyword evidence="11" id="KW-1185">Reference proteome</keyword>
<dbReference type="GO" id="GO:0017056">
    <property type="term" value="F:structural constituent of nuclear pore"/>
    <property type="evidence" value="ECO:0007669"/>
    <property type="project" value="InterPro"/>
</dbReference>
<dbReference type="Gene3D" id="1.20.58.1380">
    <property type="match status" value="1"/>
</dbReference>
<dbReference type="InterPro" id="IPR007187">
    <property type="entry name" value="Nucleoporin_Nup133/Nup155_C"/>
</dbReference>
<dbReference type="GO" id="GO:0000972">
    <property type="term" value="P:transcription-dependent tethering of RNA polymerase II gene DNA at nuclear periphery"/>
    <property type="evidence" value="ECO:0007669"/>
    <property type="project" value="TreeGrafter"/>
</dbReference>
<accession>A0A9N9CFE2</accession>
<dbReference type="Proteomes" id="UP000789572">
    <property type="component" value="Unassembled WGS sequence"/>
</dbReference>
<dbReference type="Gene3D" id="2.130.10.10">
    <property type="entry name" value="YVTN repeat-like/Quinoprotein amine dehydrogenase"/>
    <property type="match status" value="1"/>
</dbReference>
<name>A0A9N9CFE2_9GLOM</name>
<sequence>MFIPRQQSSRLPRDTSIISTSSTQDTITSFSRSASEYSSFNSTFFSEIRHEDGKTLPYLKYKNLTVERLPALPFEVKTFLQDTEGQCQGSINSNVGYAAVWSLTDCYVWNYKEEQLQQRMPTCYRFRFSMPIATTFVCIVPPINGATPGLLVCSLKGNLKYWDKISFALTEVERYKSLDLHLDKDDYVTCLDCYEYGNVIIVGTENLNLFSIIVKKGKTSTLESTVLLRNQGFVDLFLSSIFGQTDEPVNFRVVTTTLGEKLEKEYLCELFVLTEKTLEFYQLAPALYPHKFISSSDIHQLIACDIQQSVVNQFDATSSIDLKLLDVEYSSYEELVILVSSMRRNENCQFFLYTIEIDRSENAQYRVRGNRQLKVPNSLSLSAKPRLVLLSGGSSAFVLFPEAVIITALIKDVDYNETITMRDSRRDVILYGCSEREEMLIQDLKAKLEWIVFYHNFEDNPLQPYLSADQETDLNQVALKLGEEILNTSCEHLDDSKSLEYQLNDRLIKITRIVKSISLCKRLNQLTTATLTSLFWNSDKIACAKNLWIYQNAASSDLLEDAIKAYFHDHNINIKAQINEDLSTQFYKYHVRDVGSLFGYVEQQLLARFFDSEYKALFMYQANLILLTGLEGALEYRKSMKQVYCLTETEEAGAEAWSSNPEIATILRKQLESTEALILDISARSNQTKRKGINAVIDKMEQIRILKDQMVDLAANFFVFFGATFNSSKDESEPPSILKSLVAVGEKASALRHAEAYKDFRTLVELSLLDEKETNARTQLYMNKFGQTFAYVFYDCLLEQGKLHELLDWPHAHEHKQFLQQYLNERKPPQISWIHNIYCKDYKTAAENLYQDALAEQQVDKTKLTMLSISKLLILASIESNVDSPEIRNLLKDVESHLDLLNGAAAAHSERLEKLYGTAF</sequence>
<feature type="domain" description="Nucleoporin Nup133/Nup155-like C-terminal" evidence="8">
    <location>
        <begin position="750"/>
        <end position="901"/>
    </location>
</feature>
<dbReference type="Pfam" id="PF08801">
    <property type="entry name" value="Nucleoporin_N"/>
    <property type="match status" value="1"/>
</dbReference>
<keyword evidence="5" id="KW-0653">Protein transport</keyword>
<dbReference type="InterPro" id="IPR037624">
    <property type="entry name" value="Nup133-like"/>
</dbReference>